<dbReference type="Pfam" id="PF00293">
    <property type="entry name" value="NUDIX"/>
    <property type="match status" value="1"/>
</dbReference>
<comment type="caution">
    <text evidence="2">The sequence shown here is derived from an EMBL/GenBank/DDBJ whole genome shotgun (WGS) entry which is preliminary data.</text>
</comment>
<reference evidence="2 3" key="1">
    <citation type="journal article" date="2016" name="Nat. Commun.">
        <title>Thousands of microbial genomes shed light on interconnected biogeochemical processes in an aquifer system.</title>
        <authorList>
            <person name="Anantharaman K."/>
            <person name="Brown C.T."/>
            <person name="Hug L.A."/>
            <person name="Sharon I."/>
            <person name="Castelle C.J."/>
            <person name="Probst A.J."/>
            <person name="Thomas B.C."/>
            <person name="Singh A."/>
            <person name="Wilkins M.J."/>
            <person name="Karaoz U."/>
            <person name="Brodie E.L."/>
            <person name="Williams K.H."/>
            <person name="Hubbard S.S."/>
            <person name="Banfield J.F."/>
        </authorList>
    </citation>
    <scope>NUCLEOTIDE SEQUENCE [LARGE SCALE GENOMIC DNA]</scope>
</reference>
<dbReference type="PROSITE" id="PS51462">
    <property type="entry name" value="NUDIX"/>
    <property type="match status" value="1"/>
</dbReference>
<dbReference type="InterPro" id="IPR015797">
    <property type="entry name" value="NUDIX_hydrolase-like_dom_sf"/>
</dbReference>
<dbReference type="Gene3D" id="3.90.79.10">
    <property type="entry name" value="Nucleoside Triphosphate Pyrophosphohydrolase"/>
    <property type="match status" value="1"/>
</dbReference>
<protein>
    <recommendedName>
        <fullName evidence="1">Nudix hydrolase domain-containing protein</fullName>
    </recommendedName>
</protein>
<evidence type="ECO:0000313" key="2">
    <source>
        <dbReference type="EMBL" id="OGZ00285.1"/>
    </source>
</evidence>
<dbReference type="EMBL" id="MHKZ01000025">
    <property type="protein sequence ID" value="OGZ00285.1"/>
    <property type="molecule type" value="Genomic_DNA"/>
</dbReference>
<feature type="domain" description="Nudix hydrolase" evidence="1">
    <location>
        <begin position="8"/>
        <end position="140"/>
    </location>
</feature>
<organism evidence="2 3">
    <name type="scientific">Candidatus Liptonbacteria bacterium RIFCSPLOWO2_01_FULL_45_15</name>
    <dbReference type="NCBI Taxonomy" id="1798649"/>
    <lineage>
        <taxon>Bacteria</taxon>
        <taxon>Candidatus Liptoniibacteriota</taxon>
    </lineage>
</organism>
<evidence type="ECO:0000259" key="1">
    <source>
        <dbReference type="PROSITE" id="PS51462"/>
    </source>
</evidence>
<dbReference type="PANTHER" id="PTHR43736">
    <property type="entry name" value="ADP-RIBOSE PYROPHOSPHATASE"/>
    <property type="match status" value="1"/>
</dbReference>
<name>A0A1G2CFW9_9BACT</name>
<dbReference type="STRING" id="1798649.A3B13_02915"/>
<dbReference type="PANTHER" id="PTHR43736:SF1">
    <property type="entry name" value="DIHYDRONEOPTERIN TRIPHOSPHATE DIPHOSPHATASE"/>
    <property type="match status" value="1"/>
</dbReference>
<dbReference type="SUPFAM" id="SSF55811">
    <property type="entry name" value="Nudix"/>
    <property type="match status" value="1"/>
</dbReference>
<dbReference type="Proteomes" id="UP000176287">
    <property type="component" value="Unassembled WGS sequence"/>
</dbReference>
<proteinExistence type="predicted"/>
<evidence type="ECO:0000313" key="3">
    <source>
        <dbReference type="Proteomes" id="UP000176287"/>
    </source>
</evidence>
<gene>
    <name evidence="2" type="ORF">A3B13_02915</name>
</gene>
<dbReference type="InterPro" id="IPR000086">
    <property type="entry name" value="NUDIX_hydrolase_dom"/>
</dbReference>
<sequence length="163" mass="18754">MAYNKQDKLHIVTPVAVIRRDDGRILVLKRREDEMVYPGFYTFPGGKIEGNDTIRQTLSKEVKEECGLELEEGFILIKEKSIGRLDGQTSKSLSFLCWTKNPDAVTLDKNDFSDYAWVNLEELCKLKHVGIEAEFIKVEEIFNSKSNQAPFFVDTDQVDFRVN</sequence>
<dbReference type="AlphaFoldDB" id="A0A1G2CFW9"/>
<dbReference type="CDD" id="cd02883">
    <property type="entry name" value="NUDIX_Hydrolase"/>
    <property type="match status" value="1"/>
</dbReference>
<accession>A0A1G2CFW9</accession>